<evidence type="ECO:0000256" key="9">
    <source>
        <dbReference type="SAM" id="Phobius"/>
    </source>
</evidence>
<dbReference type="UniPathway" id="UPA00196"/>
<sequence length="270" mass="30691">MATTVLANLFIALTFYGMMSGSRMITCFNLALASVQSLYPVMLLFPVVIYLGQKSSGKSSMIRTVQVYFLCLVGLLYISSLLGGSWKFIESTYGFILNVPDLRPNIGLFWYFFTEMFEHFRPLFICAFQINATFLYLVPLSLRLREEPLLLATSLMALTAIFKSYPSLGDVGFYLSLLPMWKHLFNHMQQGFIVGCFFFVTSVLGPTVWHLWIYSKSANANFFFGVTLAFATAQIFLVTDILFAYIKREYSLKNGLKRQLKGKPAKLALE</sequence>
<dbReference type="EMBL" id="GIIL01006893">
    <property type="protein sequence ID" value="NOV50619.1"/>
    <property type="molecule type" value="Transcribed_RNA"/>
</dbReference>
<dbReference type="GO" id="GO:0042765">
    <property type="term" value="C:GPI-anchor transamidase complex"/>
    <property type="evidence" value="ECO:0007669"/>
    <property type="project" value="InterPro"/>
</dbReference>
<keyword evidence="7 9" id="KW-1133">Transmembrane helix</keyword>
<dbReference type="AlphaFoldDB" id="A0A6M2DWA0"/>
<feature type="transmembrane region" description="Helical" evidence="9">
    <location>
        <begin position="221"/>
        <end position="246"/>
    </location>
</feature>
<protein>
    <submittedName>
        <fullName evidence="10">Putative major facilitator superfamily permease</fullName>
    </submittedName>
</protein>
<evidence type="ECO:0000256" key="5">
    <source>
        <dbReference type="ARBA" id="ARBA00022692"/>
    </source>
</evidence>
<keyword evidence="4" id="KW-0337">GPI-anchor biosynthesis</keyword>
<evidence type="ECO:0000256" key="7">
    <source>
        <dbReference type="ARBA" id="ARBA00022989"/>
    </source>
</evidence>
<dbReference type="PANTHER" id="PTHR13121:SF0">
    <property type="entry name" value="PHOSPHATIDYLINOSITOL GLYCAN ANCHOR BIOSYNTHESIS CLASS U PROTEIN"/>
    <property type="match status" value="1"/>
</dbReference>
<feature type="transmembrane region" description="Helical" evidence="9">
    <location>
        <begin position="37"/>
        <end position="53"/>
    </location>
</feature>
<feature type="transmembrane region" description="Helical" evidence="9">
    <location>
        <begin position="119"/>
        <end position="137"/>
    </location>
</feature>
<keyword evidence="6" id="KW-0256">Endoplasmic reticulum</keyword>
<evidence type="ECO:0000256" key="2">
    <source>
        <dbReference type="ARBA" id="ARBA00004687"/>
    </source>
</evidence>
<keyword evidence="8 9" id="KW-0472">Membrane</keyword>
<comment type="similarity">
    <text evidence="3">Belongs to the PIGU family.</text>
</comment>
<organism evidence="10">
    <name type="scientific">Xenopsylla cheopis</name>
    <name type="common">Oriental rat flea</name>
    <name type="synonym">Pulex cheopis</name>
    <dbReference type="NCBI Taxonomy" id="163159"/>
    <lineage>
        <taxon>Eukaryota</taxon>
        <taxon>Metazoa</taxon>
        <taxon>Ecdysozoa</taxon>
        <taxon>Arthropoda</taxon>
        <taxon>Hexapoda</taxon>
        <taxon>Insecta</taxon>
        <taxon>Pterygota</taxon>
        <taxon>Neoptera</taxon>
        <taxon>Endopterygota</taxon>
        <taxon>Siphonaptera</taxon>
        <taxon>Pulicidae</taxon>
        <taxon>Xenopsyllinae</taxon>
        <taxon>Xenopsylla</taxon>
    </lineage>
</organism>
<evidence type="ECO:0000313" key="10">
    <source>
        <dbReference type="EMBL" id="NOV50619.1"/>
    </source>
</evidence>
<evidence type="ECO:0000256" key="4">
    <source>
        <dbReference type="ARBA" id="ARBA00022502"/>
    </source>
</evidence>
<dbReference type="GO" id="GO:0016255">
    <property type="term" value="P:attachment of GPI anchor to protein"/>
    <property type="evidence" value="ECO:0007669"/>
    <property type="project" value="InterPro"/>
</dbReference>
<dbReference type="InterPro" id="IPR009600">
    <property type="entry name" value="PIG-U"/>
</dbReference>
<comment type="subcellular location">
    <subcellularLocation>
        <location evidence="1">Endoplasmic reticulum membrane</location>
        <topology evidence="1">Multi-pass membrane protein</topology>
    </subcellularLocation>
</comment>
<comment type="pathway">
    <text evidence="2">Glycolipid biosynthesis; glycosylphosphatidylinositol-anchor biosynthesis.</text>
</comment>
<dbReference type="PANTHER" id="PTHR13121">
    <property type="entry name" value="GPI TRANSAMIDASE COMPONENT PIG-U"/>
    <property type="match status" value="1"/>
</dbReference>
<feature type="transmembrane region" description="Helical" evidence="9">
    <location>
        <begin position="65"/>
        <end position="89"/>
    </location>
</feature>
<evidence type="ECO:0000256" key="1">
    <source>
        <dbReference type="ARBA" id="ARBA00004477"/>
    </source>
</evidence>
<dbReference type="GO" id="GO:0006506">
    <property type="term" value="P:GPI anchor biosynthetic process"/>
    <property type="evidence" value="ECO:0007669"/>
    <property type="project" value="UniProtKB-UniPathway"/>
</dbReference>
<feature type="transmembrane region" description="Helical" evidence="9">
    <location>
        <begin position="188"/>
        <end position="209"/>
    </location>
</feature>
<evidence type="ECO:0000256" key="8">
    <source>
        <dbReference type="ARBA" id="ARBA00023136"/>
    </source>
</evidence>
<dbReference type="Pfam" id="PF06728">
    <property type="entry name" value="PIG-U"/>
    <property type="match status" value="1"/>
</dbReference>
<reference evidence="10" key="1">
    <citation type="submission" date="2020-03" db="EMBL/GenBank/DDBJ databases">
        <title>Transcriptomic Profiling of the Digestive Tract of the Rat Flea, Xenopsylla cheopis, Following Blood Feeding and Infection with Yersinia pestis.</title>
        <authorList>
            <person name="Bland D.M."/>
            <person name="Martens C.A."/>
            <person name="Virtaneva K."/>
            <person name="Kanakabandi K."/>
            <person name="Long D."/>
            <person name="Rosenke R."/>
            <person name="Saturday G.A."/>
            <person name="Hoyt F.H."/>
            <person name="Bruno D.P."/>
            <person name="Ribeiro J.M.C."/>
            <person name="Hinnebusch J."/>
        </authorList>
    </citation>
    <scope>NUCLEOTIDE SEQUENCE</scope>
</reference>
<evidence type="ECO:0000256" key="3">
    <source>
        <dbReference type="ARBA" id="ARBA00010026"/>
    </source>
</evidence>
<proteinExistence type="inferred from homology"/>
<evidence type="ECO:0000256" key="6">
    <source>
        <dbReference type="ARBA" id="ARBA00022824"/>
    </source>
</evidence>
<feature type="transmembrane region" description="Helical" evidence="9">
    <location>
        <begin position="149"/>
        <end position="168"/>
    </location>
</feature>
<keyword evidence="5 9" id="KW-0812">Transmembrane</keyword>
<accession>A0A6M2DWA0</accession>
<name>A0A6M2DWA0_XENCH</name>